<protein>
    <submittedName>
        <fullName evidence="1">Uncharacterized protein</fullName>
    </submittedName>
</protein>
<gene>
    <name evidence="1" type="ORF">LCGC14_1878980</name>
</gene>
<evidence type="ECO:0000313" key="1">
    <source>
        <dbReference type="EMBL" id="KKL93007.1"/>
    </source>
</evidence>
<accession>A0A0F9J1C6</accession>
<dbReference type="EMBL" id="LAZR01019310">
    <property type="protein sequence ID" value="KKL93007.1"/>
    <property type="molecule type" value="Genomic_DNA"/>
</dbReference>
<name>A0A0F9J1C6_9ZZZZ</name>
<reference evidence="1" key="1">
    <citation type="journal article" date="2015" name="Nature">
        <title>Complex archaea that bridge the gap between prokaryotes and eukaryotes.</title>
        <authorList>
            <person name="Spang A."/>
            <person name="Saw J.H."/>
            <person name="Jorgensen S.L."/>
            <person name="Zaremba-Niedzwiedzka K."/>
            <person name="Martijn J."/>
            <person name="Lind A.E."/>
            <person name="van Eijk R."/>
            <person name="Schleper C."/>
            <person name="Guy L."/>
            <person name="Ettema T.J."/>
        </authorList>
    </citation>
    <scope>NUCLEOTIDE SEQUENCE</scope>
</reference>
<organism evidence="1">
    <name type="scientific">marine sediment metagenome</name>
    <dbReference type="NCBI Taxonomy" id="412755"/>
    <lineage>
        <taxon>unclassified sequences</taxon>
        <taxon>metagenomes</taxon>
        <taxon>ecological metagenomes</taxon>
    </lineage>
</organism>
<comment type="caution">
    <text evidence="1">The sequence shown here is derived from an EMBL/GenBank/DDBJ whole genome shotgun (WGS) entry which is preliminary data.</text>
</comment>
<dbReference type="AlphaFoldDB" id="A0A0F9J1C6"/>
<proteinExistence type="predicted"/>
<sequence>MELLDVGASTRATTFQMTWTIHPHEDRMQALLALADLMPDIFTFTTLNLIDILEPLPTDSLDYTFGADHTIYLSRTRHPSRVTAAEILAPSNLTGQAFDFAEMNHDKPLQDRRRDPHATTAAHVADHAAARLRKAILAQDLGSITVPPHVGLELNDVIAYDDLLVDAAQIKARVRAITTTFDRRPGRRPIFEQKIHLGGL</sequence>